<organism evidence="3 4">
    <name type="scientific">Eucalyptus globulus</name>
    <name type="common">Tasmanian blue gum</name>
    <dbReference type="NCBI Taxonomy" id="34317"/>
    <lineage>
        <taxon>Eukaryota</taxon>
        <taxon>Viridiplantae</taxon>
        <taxon>Streptophyta</taxon>
        <taxon>Embryophyta</taxon>
        <taxon>Tracheophyta</taxon>
        <taxon>Spermatophyta</taxon>
        <taxon>Magnoliopsida</taxon>
        <taxon>eudicotyledons</taxon>
        <taxon>Gunneridae</taxon>
        <taxon>Pentapetalae</taxon>
        <taxon>rosids</taxon>
        <taxon>malvids</taxon>
        <taxon>Myrtales</taxon>
        <taxon>Myrtaceae</taxon>
        <taxon>Myrtoideae</taxon>
        <taxon>Eucalypteae</taxon>
        <taxon>Eucalyptus</taxon>
    </lineage>
</organism>
<proteinExistence type="predicted"/>
<dbReference type="AlphaFoldDB" id="A0ABD3JRX1"/>
<sequence>MKLFNIVVIFASILILFASHVQFSQATRILHENGQLPIEEGLLLQSLQRGAVPSSGASSCTNIPGSGGSTSCPLG</sequence>
<feature type="region of interest" description="Disordered" evidence="1">
    <location>
        <begin position="52"/>
        <end position="75"/>
    </location>
</feature>
<reference evidence="3 4" key="1">
    <citation type="submission" date="2024-11" db="EMBL/GenBank/DDBJ databases">
        <title>Chromosome-level genome assembly of Eucalyptus globulus Labill. provides insights into its genome evolution.</title>
        <authorList>
            <person name="Li X."/>
        </authorList>
    </citation>
    <scope>NUCLEOTIDE SEQUENCE [LARGE SCALE GENOMIC DNA]</scope>
    <source>
        <strain evidence="3">CL2024</strain>
        <tissue evidence="3">Fresh tender leaves</tissue>
    </source>
</reference>
<evidence type="ECO:0000256" key="1">
    <source>
        <dbReference type="SAM" id="MobiDB-lite"/>
    </source>
</evidence>
<dbReference type="PANTHER" id="PTHR33592:SF10">
    <property type="entry name" value="TRANSMEMBRANE PROTEIN"/>
    <property type="match status" value="1"/>
</dbReference>
<dbReference type="EMBL" id="JBJKBG010000008">
    <property type="protein sequence ID" value="KAL3727076.1"/>
    <property type="molecule type" value="Genomic_DNA"/>
</dbReference>
<dbReference type="Proteomes" id="UP001634007">
    <property type="component" value="Unassembled WGS sequence"/>
</dbReference>
<dbReference type="PANTHER" id="PTHR33592">
    <property type="entry name" value="TRANSMEMBRANE PROTEIN"/>
    <property type="match status" value="1"/>
</dbReference>
<keyword evidence="4" id="KW-1185">Reference proteome</keyword>
<comment type="caution">
    <text evidence="3">The sequence shown here is derived from an EMBL/GenBank/DDBJ whole genome shotgun (WGS) entry which is preliminary data.</text>
</comment>
<evidence type="ECO:0000313" key="3">
    <source>
        <dbReference type="EMBL" id="KAL3727076.1"/>
    </source>
</evidence>
<evidence type="ECO:0000313" key="4">
    <source>
        <dbReference type="Proteomes" id="UP001634007"/>
    </source>
</evidence>
<feature type="signal peptide" evidence="2">
    <location>
        <begin position="1"/>
        <end position="26"/>
    </location>
</feature>
<keyword evidence="2" id="KW-0732">Signal</keyword>
<feature type="compositionally biased region" description="Polar residues" evidence="1">
    <location>
        <begin position="55"/>
        <end position="75"/>
    </location>
</feature>
<evidence type="ECO:0008006" key="5">
    <source>
        <dbReference type="Google" id="ProtNLM"/>
    </source>
</evidence>
<gene>
    <name evidence="3" type="ORF">ACJRO7_031905</name>
</gene>
<feature type="chain" id="PRO_5044764626" description="Transmembrane protein" evidence="2">
    <location>
        <begin position="27"/>
        <end position="75"/>
    </location>
</feature>
<evidence type="ECO:0000256" key="2">
    <source>
        <dbReference type="SAM" id="SignalP"/>
    </source>
</evidence>
<name>A0ABD3JRX1_EUCGL</name>
<accession>A0ABD3JRX1</accession>
<protein>
    <recommendedName>
        <fullName evidence="5">Transmembrane protein</fullName>
    </recommendedName>
</protein>